<accession>A0A4T0FJ22</accession>
<dbReference type="GO" id="GO:0005777">
    <property type="term" value="C:peroxisome"/>
    <property type="evidence" value="ECO:0007669"/>
    <property type="project" value="TreeGrafter"/>
</dbReference>
<evidence type="ECO:0000256" key="5">
    <source>
        <dbReference type="ARBA" id="ARBA00048340"/>
    </source>
</evidence>
<keyword evidence="7" id="KW-1185">Reference proteome</keyword>
<reference evidence="6 7" key="1">
    <citation type="submission" date="2019-03" db="EMBL/GenBank/DDBJ databases">
        <title>Sequencing 23 genomes of Wallemia ichthyophaga.</title>
        <authorList>
            <person name="Gostincar C."/>
        </authorList>
    </citation>
    <scope>NUCLEOTIDE SEQUENCE [LARGE SCALE GENOMIC DNA]</scope>
    <source>
        <strain evidence="6 7">EXF-5753</strain>
    </source>
</reference>
<dbReference type="Proteomes" id="UP000310189">
    <property type="component" value="Unassembled WGS sequence"/>
</dbReference>
<evidence type="ECO:0000313" key="7">
    <source>
        <dbReference type="Proteomes" id="UP000310189"/>
    </source>
</evidence>
<dbReference type="InterPro" id="IPR045017">
    <property type="entry name" value="DECR2-like"/>
</dbReference>
<dbReference type="GO" id="GO:0009062">
    <property type="term" value="P:fatty acid catabolic process"/>
    <property type="evidence" value="ECO:0007669"/>
    <property type="project" value="InterPro"/>
</dbReference>
<dbReference type="Pfam" id="PF00106">
    <property type="entry name" value="adh_short"/>
    <property type="match status" value="1"/>
</dbReference>
<evidence type="ECO:0000256" key="2">
    <source>
        <dbReference type="ARBA" id="ARBA00023002"/>
    </source>
</evidence>
<dbReference type="PANTHER" id="PTHR43296">
    <property type="entry name" value="PEROXISOMAL 2,4-DIENOYL-COA REDUCTASE"/>
    <property type="match status" value="1"/>
</dbReference>
<dbReference type="Pfam" id="PF13561">
    <property type="entry name" value="adh_short_C2"/>
    <property type="match status" value="1"/>
</dbReference>
<dbReference type="SUPFAM" id="SSF51735">
    <property type="entry name" value="NAD(P)-binding Rossmann-fold domains"/>
    <property type="match status" value="1"/>
</dbReference>
<evidence type="ECO:0000313" key="6">
    <source>
        <dbReference type="EMBL" id="TIA86676.1"/>
    </source>
</evidence>
<comment type="catalytic activity">
    <reaction evidence="5">
        <text>a (2E,4Z)-dienoyl-CoA + NADPH + H(+) = a 4,5-saturated-(3E)-enoyl-CoA + NADP(+)</text>
        <dbReference type="Rhea" id="RHEA:61892"/>
        <dbReference type="ChEBI" id="CHEBI:15378"/>
        <dbReference type="ChEBI" id="CHEBI:57783"/>
        <dbReference type="ChEBI" id="CHEBI:58349"/>
        <dbReference type="ChEBI" id="CHEBI:85099"/>
        <dbReference type="ChEBI" id="CHEBI:85493"/>
        <dbReference type="EC" id="1.3.1.124"/>
    </reaction>
</comment>
<dbReference type="Gene3D" id="3.40.50.720">
    <property type="entry name" value="NAD(P)-binding Rossmann-like Domain"/>
    <property type="match status" value="1"/>
</dbReference>
<dbReference type="EC" id="1.3.1.124" evidence="3"/>
<protein>
    <recommendedName>
        <fullName evidence="3">2,4-dienoyl-CoA reductase [(3E)-enoyl-CoA-producing]</fullName>
        <ecNumber evidence="3">1.3.1.124</ecNumber>
    </recommendedName>
</protein>
<organism evidence="6 7">
    <name type="scientific">Wallemia hederae</name>
    <dbReference type="NCBI Taxonomy" id="1540922"/>
    <lineage>
        <taxon>Eukaryota</taxon>
        <taxon>Fungi</taxon>
        <taxon>Dikarya</taxon>
        <taxon>Basidiomycota</taxon>
        <taxon>Wallemiomycotina</taxon>
        <taxon>Wallemiomycetes</taxon>
        <taxon>Wallemiales</taxon>
        <taxon>Wallemiaceae</taxon>
        <taxon>Wallemia</taxon>
    </lineage>
</organism>
<dbReference type="PRINTS" id="PR00081">
    <property type="entry name" value="GDHRDH"/>
</dbReference>
<evidence type="ECO:0000256" key="4">
    <source>
        <dbReference type="ARBA" id="ARBA00048009"/>
    </source>
</evidence>
<dbReference type="GO" id="GO:0008670">
    <property type="term" value="F:2,4-dienoyl-CoA reductase (NADPH) activity"/>
    <property type="evidence" value="ECO:0007669"/>
    <property type="project" value="InterPro"/>
</dbReference>
<dbReference type="PANTHER" id="PTHR43296:SF2">
    <property type="entry name" value="PEROXISOMAL 2,4-DIENOYL-COA REDUCTASE [(3E)-ENOYL-COA-PRODUCING]"/>
    <property type="match status" value="1"/>
</dbReference>
<dbReference type="AlphaFoldDB" id="A0A4T0FJ22"/>
<dbReference type="OrthoDB" id="2136131at2759"/>
<dbReference type="InterPro" id="IPR002347">
    <property type="entry name" value="SDR_fam"/>
</dbReference>
<dbReference type="EMBL" id="SPNW01000076">
    <property type="protein sequence ID" value="TIA86676.1"/>
    <property type="molecule type" value="Genomic_DNA"/>
</dbReference>
<keyword evidence="1" id="KW-0521">NADP</keyword>
<comment type="caution">
    <text evidence="6">The sequence shown here is derived from an EMBL/GenBank/DDBJ whole genome shotgun (WGS) entry which is preliminary data.</text>
</comment>
<sequence length="330" mass="35862">MRFVLPESANTAQTFPGDLLKGKVAFVTGGSSGICMNQTLALMQHGANAFIIGRNLDKAQKAAAELSSKTGGKCIGLNCDVRQPGSVQSAVDLAIKSFGRIDFVICEKVLLVTSLLPFPLCRPMPLRRLSTSTFSVHTTQCAWHRHAQYLSYSLKEGYIGALKEVERCLHTYHGHTPRERYGRIISPPSNSKDAGTPLQVHVSAAKAGVEALSNVLAVEEGINGIRSNCIAPGPIRGTEGMQKLSFKGTTSESCSPMGRWGTFTDINNLTLFLTSDAANFLNGQVFRVDGGERHVQPVNNYPNNVIDFQRLVSEGLIENRDTSKQRQAKL</sequence>
<evidence type="ECO:0000256" key="1">
    <source>
        <dbReference type="ARBA" id="ARBA00022857"/>
    </source>
</evidence>
<keyword evidence="2" id="KW-0560">Oxidoreductase</keyword>
<dbReference type="InterPro" id="IPR036291">
    <property type="entry name" value="NAD(P)-bd_dom_sf"/>
</dbReference>
<name>A0A4T0FJ22_9BASI</name>
<evidence type="ECO:0000256" key="3">
    <source>
        <dbReference type="ARBA" id="ARBA00026117"/>
    </source>
</evidence>
<comment type="catalytic activity">
    <reaction evidence="4">
        <text>a (2E,4E)-dienoyl-CoA + NADPH + H(+) = a 4,5-saturated-(3E)-enoyl-CoA + NADP(+)</text>
        <dbReference type="Rhea" id="RHEA:45912"/>
        <dbReference type="ChEBI" id="CHEBI:15378"/>
        <dbReference type="ChEBI" id="CHEBI:57783"/>
        <dbReference type="ChEBI" id="CHEBI:58349"/>
        <dbReference type="ChEBI" id="CHEBI:85101"/>
        <dbReference type="ChEBI" id="CHEBI:85493"/>
        <dbReference type="EC" id="1.3.1.124"/>
    </reaction>
</comment>
<gene>
    <name evidence="6" type="ORF">E3P99_03602</name>
</gene>
<proteinExistence type="predicted"/>